<feature type="transmembrane region" description="Helical" evidence="1">
    <location>
        <begin position="299"/>
        <end position="318"/>
    </location>
</feature>
<dbReference type="AlphaFoldDB" id="A0A2A2LNK1"/>
<protein>
    <submittedName>
        <fullName evidence="2">Uncharacterized protein</fullName>
    </submittedName>
</protein>
<accession>A0A2A2LNK1</accession>
<keyword evidence="1" id="KW-1133">Transmembrane helix</keyword>
<organism evidence="2 3">
    <name type="scientific">Diploscapter pachys</name>
    <dbReference type="NCBI Taxonomy" id="2018661"/>
    <lineage>
        <taxon>Eukaryota</taxon>
        <taxon>Metazoa</taxon>
        <taxon>Ecdysozoa</taxon>
        <taxon>Nematoda</taxon>
        <taxon>Chromadorea</taxon>
        <taxon>Rhabditida</taxon>
        <taxon>Rhabditina</taxon>
        <taxon>Rhabditomorpha</taxon>
        <taxon>Rhabditoidea</taxon>
        <taxon>Rhabditidae</taxon>
        <taxon>Diploscapter</taxon>
    </lineage>
</organism>
<feature type="transmembrane region" description="Helical" evidence="1">
    <location>
        <begin position="48"/>
        <end position="68"/>
    </location>
</feature>
<dbReference type="OrthoDB" id="3900342at2759"/>
<comment type="caution">
    <text evidence="2">The sequence shown here is derived from an EMBL/GenBank/DDBJ whole genome shotgun (WGS) entry which is preliminary data.</text>
</comment>
<evidence type="ECO:0000256" key="1">
    <source>
        <dbReference type="SAM" id="Phobius"/>
    </source>
</evidence>
<evidence type="ECO:0000313" key="2">
    <source>
        <dbReference type="EMBL" id="PAV87739.1"/>
    </source>
</evidence>
<dbReference type="Proteomes" id="UP000218231">
    <property type="component" value="Unassembled WGS sequence"/>
</dbReference>
<keyword evidence="3" id="KW-1185">Reference proteome</keyword>
<proteinExistence type="predicted"/>
<reference evidence="2 3" key="1">
    <citation type="journal article" date="2017" name="Curr. Biol.">
        <title>Genome architecture and evolution of a unichromosomal asexual nematode.</title>
        <authorList>
            <person name="Fradin H."/>
            <person name="Zegar C."/>
            <person name="Gutwein M."/>
            <person name="Lucas J."/>
            <person name="Kovtun M."/>
            <person name="Corcoran D."/>
            <person name="Baugh L.R."/>
            <person name="Kiontke K."/>
            <person name="Gunsalus K."/>
            <person name="Fitch D.H."/>
            <person name="Piano F."/>
        </authorList>
    </citation>
    <scope>NUCLEOTIDE SEQUENCE [LARGE SCALE GENOMIC DNA]</scope>
    <source>
        <strain evidence="2">PF1309</strain>
    </source>
</reference>
<keyword evidence="1" id="KW-0472">Membrane</keyword>
<feature type="transmembrane region" description="Helical" evidence="1">
    <location>
        <begin position="112"/>
        <end position="129"/>
    </location>
</feature>
<sequence>MIVLVTMIANCGSRFFRGICAVCICFSSGEALSMFIEESKVPRRRATPLISSINVLLIFIYFSVFLLFRYMLSVGSVCSLFGSLLCLTVPGSRALSSLALDGLIPSPKSPRFSLFICMIVAALSLFIRSSVVFSILLFLAPFRCIIIISMTILQHYCKEPIGIPHETSHYRSMMTSSCELHSSIAESTDSESSTLFIANAARVAEEKLQKKLEEAMNGSMEKEPVMAKSVSQYHTMDVRRPSNHSHEHEHNCIAEACDATSDDDSAHLFSNDPMRIIVPSIASSISPQAKGVASECQRAICLLFLFILSSALLSQIIFNQNGITVTHKGDFSTVSLRFG</sequence>
<name>A0A2A2LNK1_9BILA</name>
<keyword evidence="1" id="KW-0812">Transmembrane</keyword>
<feature type="transmembrane region" description="Helical" evidence="1">
    <location>
        <begin position="15"/>
        <end position="36"/>
    </location>
</feature>
<gene>
    <name evidence="2" type="ORF">WR25_03775</name>
</gene>
<evidence type="ECO:0000313" key="3">
    <source>
        <dbReference type="Proteomes" id="UP000218231"/>
    </source>
</evidence>
<dbReference type="EMBL" id="LIAE01006552">
    <property type="protein sequence ID" value="PAV87739.1"/>
    <property type="molecule type" value="Genomic_DNA"/>
</dbReference>
<dbReference type="STRING" id="2018661.A0A2A2LNK1"/>